<dbReference type="Proteomes" id="UP000239388">
    <property type="component" value="Unassembled WGS sequence"/>
</dbReference>
<gene>
    <name evidence="8" type="ORF">C5Y98_06330</name>
</gene>
<reference evidence="8 9" key="1">
    <citation type="submission" date="2018-02" db="EMBL/GenBank/DDBJ databases">
        <title>Comparative genomes isolates from brazilian mangrove.</title>
        <authorList>
            <person name="Araujo J.E."/>
            <person name="Taketani R.G."/>
            <person name="Silva M.C.P."/>
            <person name="Loureco M.V."/>
            <person name="Andreote F.D."/>
        </authorList>
    </citation>
    <scope>NUCLEOTIDE SEQUENCE [LARGE SCALE GENOMIC DNA]</scope>
    <source>
        <strain evidence="8 9">NAP PRIS-MGV</strain>
    </source>
</reference>
<dbReference type="InterPro" id="IPR015904">
    <property type="entry name" value="Sulphide_quinone_reductase"/>
</dbReference>
<protein>
    <submittedName>
        <fullName evidence="8">Pyridine nucleotide-disulfide oxidoreductase</fullName>
    </submittedName>
</protein>
<dbReference type="RefSeq" id="WP_105352595.1">
    <property type="nucleotide sequence ID" value="NZ_PUIB01000009.1"/>
</dbReference>
<accession>A0A2S8G6Y6</accession>
<name>A0A2S8G6Y6_9BACT</name>
<keyword evidence="2" id="KW-0285">Flavoprotein</keyword>
<dbReference type="InterPro" id="IPR023753">
    <property type="entry name" value="FAD/NAD-binding_dom"/>
</dbReference>
<evidence type="ECO:0000256" key="2">
    <source>
        <dbReference type="ARBA" id="ARBA00022630"/>
    </source>
</evidence>
<feature type="domain" description="FAD/NAD(P)-binding" evidence="7">
    <location>
        <begin position="5"/>
        <end position="299"/>
    </location>
</feature>
<evidence type="ECO:0000256" key="6">
    <source>
        <dbReference type="ARBA" id="ARBA00023002"/>
    </source>
</evidence>
<evidence type="ECO:0000256" key="4">
    <source>
        <dbReference type="ARBA" id="ARBA00022827"/>
    </source>
</evidence>
<dbReference type="FunFam" id="3.50.50.60:FF:000034">
    <property type="entry name" value="sulfide:quinone oxidoreductase, mitochondrial"/>
    <property type="match status" value="1"/>
</dbReference>
<evidence type="ECO:0000313" key="8">
    <source>
        <dbReference type="EMBL" id="PQO40216.1"/>
    </source>
</evidence>
<evidence type="ECO:0000313" key="9">
    <source>
        <dbReference type="Proteomes" id="UP000239388"/>
    </source>
</evidence>
<keyword evidence="3" id="KW-0874">Quinone</keyword>
<evidence type="ECO:0000259" key="7">
    <source>
        <dbReference type="Pfam" id="PF07992"/>
    </source>
</evidence>
<keyword evidence="4" id="KW-0274">FAD</keyword>
<dbReference type="OrthoDB" id="9805710at2"/>
<comment type="caution">
    <text evidence="8">The sequence shown here is derived from an EMBL/GenBank/DDBJ whole genome shotgun (WGS) entry which is preliminary data.</text>
</comment>
<sequence>MSHHQIVIVGGGTAGVTTAARLHNADPSLDIAIIEPSDKHYYQPLWTLVGGGMFTPEQSGRDEADVIPYGVEWIKDAVVSFTPQQNSLTTRDGVDISYDYLIVAPGIQINWDKIKGLKEAVGKNGVCSNYSINTVASTWKFIRELKEGTALFTQPAGAVKCGGAPQKICYLAEDHFRRSGVRDKINVIFTAAGPRLFAVDKYRETLEQVAARKGVETRFRHDLVEIRPDVKEAVYRRTDTEEEAIIHYDMIHVTPPMSAPDFVADSDLASEAGWVDVDKYTLQHVRFSNVFGLGDASSLPTSKTGAAIRKQAPVLVENLLAEMRHEPLTAAYDGYTSCPVVTGRDGLVLAEFNYEGAPDETFPFNQAQERFSMLLLKKYGLPALYWHGMLKGRA</sequence>
<dbReference type="PANTHER" id="PTHR10632:SF2">
    <property type="entry name" value="SULFIDE:QUINONE OXIDOREDUCTASE, MITOCHONDRIAL"/>
    <property type="match status" value="1"/>
</dbReference>
<proteinExistence type="predicted"/>
<dbReference type="GO" id="GO:0070221">
    <property type="term" value="P:sulfide oxidation, using sulfide:quinone oxidoreductase"/>
    <property type="evidence" value="ECO:0007669"/>
    <property type="project" value="TreeGrafter"/>
</dbReference>
<evidence type="ECO:0000256" key="1">
    <source>
        <dbReference type="ARBA" id="ARBA00001974"/>
    </source>
</evidence>
<dbReference type="PANTHER" id="PTHR10632">
    <property type="entry name" value="SULFIDE:QUINONE OXIDOREDUCTASE"/>
    <property type="match status" value="1"/>
</dbReference>
<dbReference type="InterPro" id="IPR036188">
    <property type="entry name" value="FAD/NAD-bd_sf"/>
</dbReference>
<dbReference type="SUPFAM" id="SSF51905">
    <property type="entry name" value="FAD/NAD(P)-binding domain"/>
    <property type="match status" value="2"/>
</dbReference>
<evidence type="ECO:0000256" key="5">
    <source>
        <dbReference type="ARBA" id="ARBA00022946"/>
    </source>
</evidence>
<organism evidence="8 9">
    <name type="scientific">Blastopirellula marina</name>
    <dbReference type="NCBI Taxonomy" id="124"/>
    <lineage>
        <taxon>Bacteria</taxon>
        <taxon>Pseudomonadati</taxon>
        <taxon>Planctomycetota</taxon>
        <taxon>Planctomycetia</taxon>
        <taxon>Pirellulales</taxon>
        <taxon>Pirellulaceae</taxon>
        <taxon>Blastopirellula</taxon>
    </lineage>
</organism>
<dbReference type="GO" id="GO:0048038">
    <property type="term" value="F:quinone binding"/>
    <property type="evidence" value="ECO:0007669"/>
    <property type="project" value="UniProtKB-KW"/>
</dbReference>
<dbReference type="Pfam" id="PF07992">
    <property type="entry name" value="Pyr_redox_2"/>
    <property type="match status" value="1"/>
</dbReference>
<dbReference type="AlphaFoldDB" id="A0A2S8G6Y6"/>
<keyword evidence="6" id="KW-0560">Oxidoreductase</keyword>
<dbReference type="EMBL" id="PUIB01000009">
    <property type="protein sequence ID" value="PQO40216.1"/>
    <property type="molecule type" value="Genomic_DNA"/>
</dbReference>
<evidence type="ECO:0000256" key="3">
    <source>
        <dbReference type="ARBA" id="ARBA00022719"/>
    </source>
</evidence>
<keyword evidence="5" id="KW-0809">Transit peptide</keyword>
<dbReference type="GO" id="GO:0070224">
    <property type="term" value="F:sulfide:quinone oxidoreductase activity"/>
    <property type="evidence" value="ECO:0007669"/>
    <property type="project" value="TreeGrafter"/>
</dbReference>
<dbReference type="Gene3D" id="3.50.50.60">
    <property type="entry name" value="FAD/NAD(P)-binding domain"/>
    <property type="match status" value="2"/>
</dbReference>
<dbReference type="GO" id="GO:0071949">
    <property type="term" value="F:FAD binding"/>
    <property type="evidence" value="ECO:0007669"/>
    <property type="project" value="TreeGrafter"/>
</dbReference>
<comment type="cofactor">
    <cofactor evidence="1">
        <name>FAD</name>
        <dbReference type="ChEBI" id="CHEBI:57692"/>
    </cofactor>
</comment>